<evidence type="ECO:0000256" key="1">
    <source>
        <dbReference type="SAM" id="MobiDB-lite"/>
    </source>
</evidence>
<feature type="region of interest" description="Disordered" evidence="1">
    <location>
        <begin position="1"/>
        <end position="42"/>
    </location>
</feature>
<organism evidence="2 3">
    <name type="scientific">Elysia crispata</name>
    <name type="common">lettuce slug</name>
    <dbReference type="NCBI Taxonomy" id="231223"/>
    <lineage>
        <taxon>Eukaryota</taxon>
        <taxon>Metazoa</taxon>
        <taxon>Spiralia</taxon>
        <taxon>Lophotrochozoa</taxon>
        <taxon>Mollusca</taxon>
        <taxon>Gastropoda</taxon>
        <taxon>Heterobranchia</taxon>
        <taxon>Euthyneura</taxon>
        <taxon>Panpulmonata</taxon>
        <taxon>Sacoglossa</taxon>
        <taxon>Placobranchoidea</taxon>
        <taxon>Plakobranchidae</taxon>
        <taxon>Elysia</taxon>
    </lineage>
</organism>
<accession>A0AAE0Z991</accession>
<sequence>MVEKKKSSGERNREFLNSRTGSLTSGCAAVQTREGGRERPGAGLLGLRPAADRAGYPLDVTASARGDAGYSEVTSRRLSIELGRQLQPWTCGGLYDREIEILFAVNILHCSVCRIEDWFHLTDIEFCEWLVALARCHTMGPSLTLTAVEINRHTGEGSVGLGEQHAVGNNVGCQPAVVDLGLRRSGHHVTSERCLQILFTSHRLIALSGNLQTTWSLLSETSLRNEDLSDLLDLPDLSDLNLPDLPDLPDLSDLNLSDIPDIPDFSDLNLSDTTDLLDLLDLLDLSDLDLDLLDLPDLSDLVLPELLDLPDLSDLNLSDIPDLPGFSDLNLSDIPHLPGFSDLNLSDIPDLPGFSDLNLSDIPDLPGFSDLNLSDIPDLPGFSDLNLSDIPDLPGFSDLNLSDIPDLPGFSDFNLSDIPDLPDLSDLDLPDLLDLSDLDLLDVSDLPDLPDRHLTKK</sequence>
<dbReference type="Proteomes" id="UP001283361">
    <property type="component" value="Unassembled WGS sequence"/>
</dbReference>
<reference evidence="2" key="1">
    <citation type="journal article" date="2023" name="G3 (Bethesda)">
        <title>A reference genome for the long-term kleptoplast-retaining sea slug Elysia crispata morphotype clarki.</title>
        <authorList>
            <person name="Eastman K.E."/>
            <person name="Pendleton A.L."/>
            <person name="Shaikh M.A."/>
            <person name="Suttiyut T."/>
            <person name="Ogas R."/>
            <person name="Tomko P."/>
            <person name="Gavelis G."/>
            <person name="Widhalm J.R."/>
            <person name="Wisecaver J.H."/>
        </authorList>
    </citation>
    <scope>NUCLEOTIDE SEQUENCE</scope>
    <source>
        <strain evidence="2">ECLA1</strain>
    </source>
</reference>
<feature type="compositionally biased region" description="Basic and acidic residues" evidence="1">
    <location>
        <begin position="1"/>
        <end position="16"/>
    </location>
</feature>
<proteinExistence type="predicted"/>
<dbReference type="EMBL" id="JAWDGP010004442">
    <property type="protein sequence ID" value="KAK3764366.1"/>
    <property type="molecule type" value="Genomic_DNA"/>
</dbReference>
<dbReference type="AlphaFoldDB" id="A0AAE0Z991"/>
<evidence type="ECO:0000313" key="2">
    <source>
        <dbReference type="EMBL" id="KAK3764366.1"/>
    </source>
</evidence>
<keyword evidence="3" id="KW-1185">Reference proteome</keyword>
<comment type="caution">
    <text evidence="2">The sequence shown here is derived from an EMBL/GenBank/DDBJ whole genome shotgun (WGS) entry which is preliminary data.</text>
</comment>
<gene>
    <name evidence="2" type="ORF">RRG08_039962</name>
</gene>
<evidence type="ECO:0000313" key="3">
    <source>
        <dbReference type="Proteomes" id="UP001283361"/>
    </source>
</evidence>
<protein>
    <submittedName>
        <fullName evidence="2">Uncharacterized protein</fullName>
    </submittedName>
</protein>
<name>A0AAE0Z991_9GAST</name>